<feature type="transmembrane region" description="Helical" evidence="1">
    <location>
        <begin position="16"/>
        <end position="38"/>
    </location>
</feature>
<dbReference type="AlphaFoldDB" id="A0AA39LJD8"/>
<keyword evidence="1" id="KW-0812">Transmembrane</keyword>
<keyword evidence="1" id="KW-1133">Transmembrane helix</keyword>
<organism evidence="2 3">
    <name type="scientific">Steinernema hermaphroditum</name>
    <dbReference type="NCBI Taxonomy" id="289476"/>
    <lineage>
        <taxon>Eukaryota</taxon>
        <taxon>Metazoa</taxon>
        <taxon>Ecdysozoa</taxon>
        <taxon>Nematoda</taxon>
        <taxon>Chromadorea</taxon>
        <taxon>Rhabditida</taxon>
        <taxon>Tylenchina</taxon>
        <taxon>Panagrolaimomorpha</taxon>
        <taxon>Strongyloidoidea</taxon>
        <taxon>Steinernematidae</taxon>
        <taxon>Steinernema</taxon>
    </lineage>
</organism>
<sequence>MTINISPLYLQGKRRVCFHLMIAHVFWSLLLFIALLPVGRCELCISKNDEPPFHPNIYTCNETSTCCESFDERGCCSQEVTFNFFFKFIEFIPYLVGSFFVVIMACSNMTDPDPFDPHATLKSEKEEYMHIREKQTDDNRVGDPLFGPVMWDVAPTYASYDEQQMLEKRWKSIYNDGKEPVDTFL</sequence>
<dbReference type="EMBL" id="JAUCMV010000005">
    <property type="protein sequence ID" value="KAK0399916.1"/>
    <property type="molecule type" value="Genomic_DNA"/>
</dbReference>
<keyword evidence="1" id="KW-0472">Membrane</keyword>
<comment type="caution">
    <text evidence="2">The sequence shown here is derived from an EMBL/GenBank/DDBJ whole genome shotgun (WGS) entry which is preliminary data.</text>
</comment>
<evidence type="ECO:0000256" key="1">
    <source>
        <dbReference type="SAM" id="Phobius"/>
    </source>
</evidence>
<accession>A0AA39LJD8</accession>
<proteinExistence type="predicted"/>
<gene>
    <name evidence="2" type="ORF">QR680_003272</name>
</gene>
<name>A0AA39LJD8_9BILA</name>
<dbReference type="Proteomes" id="UP001175271">
    <property type="component" value="Unassembled WGS sequence"/>
</dbReference>
<evidence type="ECO:0000313" key="2">
    <source>
        <dbReference type="EMBL" id="KAK0399916.1"/>
    </source>
</evidence>
<protein>
    <submittedName>
        <fullName evidence="2">Uncharacterized protein</fullName>
    </submittedName>
</protein>
<reference evidence="2" key="1">
    <citation type="submission" date="2023-06" db="EMBL/GenBank/DDBJ databases">
        <title>Genomic analysis of the entomopathogenic nematode Steinernema hermaphroditum.</title>
        <authorList>
            <person name="Schwarz E.M."/>
            <person name="Heppert J.K."/>
            <person name="Baniya A."/>
            <person name="Schwartz H.T."/>
            <person name="Tan C.-H."/>
            <person name="Antoshechkin I."/>
            <person name="Sternberg P.W."/>
            <person name="Goodrich-Blair H."/>
            <person name="Dillman A.R."/>
        </authorList>
    </citation>
    <scope>NUCLEOTIDE SEQUENCE</scope>
    <source>
        <strain evidence="2">PS9179</strain>
        <tissue evidence="2">Whole animal</tissue>
    </source>
</reference>
<evidence type="ECO:0000313" key="3">
    <source>
        <dbReference type="Proteomes" id="UP001175271"/>
    </source>
</evidence>
<keyword evidence="3" id="KW-1185">Reference proteome</keyword>